<dbReference type="InterPro" id="IPR039294">
    <property type="entry name" value="EIF1AD"/>
</dbReference>
<comment type="caution">
    <text evidence="6">The sequence shown here is derived from an EMBL/GenBank/DDBJ whole genome shotgun (WGS) entry which is preliminary data.</text>
</comment>
<reference evidence="6 7" key="1">
    <citation type="submission" date="2017-08" db="EMBL/GenBank/DDBJ databases">
        <title>Acidophilic green algal genome provides insights into adaptation to an acidic environment.</title>
        <authorList>
            <person name="Hirooka S."/>
            <person name="Hirose Y."/>
            <person name="Kanesaki Y."/>
            <person name="Higuchi S."/>
            <person name="Fujiwara T."/>
            <person name="Onuma R."/>
            <person name="Era A."/>
            <person name="Ohbayashi R."/>
            <person name="Uzuka A."/>
            <person name="Nozaki H."/>
            <person name="Yoshikawa H."/>
            <person name="Miyagishima S.Y."/>
        </authorList>
    </citation>
    <scope>NUCLEOTIDE SEQUENCE [LARGE SCALE GENOMIC DNA]</scope>
    <source>
        <strain evidence="6 7">NIES-2499</strain>
    </source>
</reference>
<dbReference type="InterPro" id="IPR001253">
    <property type="entry name" value="TIF_eIF-1A"/>
</dbReference>
<dbReference type="Gene3D" id="2.40.50.140">
    <property type="entry name" value="Nucleic acid-binding proteins"/>
    <property type="match status" value="1"/>
</dbReference>
<sequence>MSRRRKHVTMGVLDTECVIKPGHVIARVSGVPGGNILEVIFPSGHTTMSMIPQKFHKKLWVRKGGYVVIDEMDKMDESRLAAKVTGTICQILYDDQIKALKKSGQWPDEFAEAAAFVPLEVVDGQCTDSGPHVVLYGGHKDAHSSVMTATRNDVVRSTQDCEGRGDSCCSSGVQGNIISSEGSKVVGMEDQEQYEEEDDDDGLPPLFQNLNRRVVYHEASSDESDDEG</sequence>
<dbReference type="Proteomes" id="UP000232323">
    <property type="component" value="Unassembled WGS sequence"/>
</dbReference>
<accession>A0A250X6W3</accession>
<protein>
    <recommendedName>
        <fullName evidence="5">S1-like domain-containing protein</fullName>
    </recommendedName>
</protein>
<comment type="similarity">
    <text evidence="1">Belongs to the EIF1AD family.</text>
</comment>
<dbReference type="PANTHER" id="PTHR21641">
    <property type="entry name" value="TRANSLATION INITIATION FACTOR-RELATED"/>
    <property type="match status" value="1"/>
</dbReference>
<evidence type="ECO:0000259" key="5">
    <source>
        <dbReference type="PROSITE" id="PS50832"/>
    </source>
</evidence>
<dbReference type="PANTHER" id="PTHR21641:SF0">
    <property type="entry name" value="RNA-BINDING PROTEIN EIF1AD-RELATED"/>
    <property type="match status" value="1"/>
</dbReference>
<dbReference type="SUPFAM" id="SSF50249">
    <property type="entry name" value="Nucleic acid-binding proteins"/>
    <property type="match status" value="1"/>
</dbReference>
<proteinExistence type="inferred from homology"/>
<evidence type="ECO:0000313" key="7">
    <source>
        <dbReference type="Proteomes" id="UP000232323"/>
    </source>
</evidence>
<organism evidence="6 7">
    <name type="scientific">Chlamydomonas eustigma</name>
    <dbReference type="NCBI Taxonomy" id="1157962"/>
    <lineage>
        <taxon>Eukaryota</taxon>
        <taxon>Viridiplantae</taxon>
        <taxon>Chlorophyta</taxon>
        <taxon>core chlorophytes</taxon>
        <taxon>Chlorophyceae</taxon>
        <taxon>CS clade</taxon>
        <taxon>Chlamydomonadales</taxon>
        <taxon>Chlamydomonadaceae</taxon>
        <taxon>Chlamydomonas</taxon>
    </lineage>
</organism>
<feature type="domain" description="S1-like" evidence="5">
    <location>
        <begin position="20"/>
        <end position="79"/>
    </location>
</feature>
<keyword evidence="3" id="KW-0396">Initiation factor</keyword>
<dbReference type="Pfam" id="PF01176">
    <property type="entry name" value="eIF-1a"/>
    <property type="match status" value="1"/>
</dbReference>
<dbReference type="STRING" id="1157962.A0A250X6W3"/>
<evidence type="ECO:0000256" key="3">
    <source>
        <dbReference type="PROSITE-ProRule" id="PRU00181"/>
    </source>
</evidence>
<keyword evidence="3" id="KW-0648">Protein biosynthesis</keyword>
<evidence type="ECO:0000256" key="2">
    <source>
        <dbReference type="ARBA" id="ARBA00022884"/>
    </source>
</evidence>
<dbReference type="AlphaFoldDB" id="A0A250X6W3"/>
<keyword evidence="2" id="KW-0694">RNA-binding</keyword>
<feature type="compositionally biased region" description="Acidic residues" evidence="4">
    <location>
        <begin position="189"/>
        <end position="202"/>
    </location>
</feature>
<keyword evidence="7" id="KW-1185">Reference proteome</keyword>
<dbReference type="InterPro" id="IPR006196">
    <property type="entry name" value="RNA-binding_domain_S1_IF1"/>
</dbReference>
<evidence type="ECO:0000256" key="1">
    <source>
        <dbReference type="ARBA" id="ARBA00007340"/>
    </source>
</evidence>
<dbReference type="SMART" id="SM00652">
    <property type="entry name" value="eIF1a"/>
    <property type="match status" value="1"/>
</dbReference>
<dbReference type="InterPro" id="IPR012340">
    <property type="entry name" value="NA-bd_OB-fold"/>
</dbReference>
<dbReference type="GO" id="GO:0003723">
    <property type="term" value="F:RNA binding"/>
    <property type="evidence" value="ECO:0007669"/>
    <property type="project" value="UniProtKB-KW"/>
</dbReference>
<dbReference type="EMBL" id="BEGY01000033">
    <property type="protein sequence ID" value="GAX78500.1"/>
    <property type="molecule type" value="Genomic_DNA"/>
</dbReference>
<feature type="region of interest" description="Disordered" evidence="4">
    <location>
        <begin position="182"/>
        <end position="207"/>
    </location>
</feature>
<dbReference type="GO" id="GO:0003743">
    <property type="term" value="F:translation initiation factor activity"/>
    <property type="evidence" value="ECO:0007669"/>
    <property type="project" value="UniProtKB-UniRule"/>
</dbReference>
<name>A0A250X6W3_9CHLO</name>
<dbReference type="GO" id="GO:0005634">
    <property type="term" value="C:nucleus"/>
    <property type="evidence" value="ECO:0007669"/>
    <property type="project" value="TreeGrafter"/>
</dbReference>
<evidence type="ECO:0000313" key="6">
    <source>
        <dbReference type="EMBL" id="GAX78500.1"/>
    </source>
</evidence>
<evidence type="ECO:0000256" key="4">
    <source>
        <dbReference type="SAM" id="MobiDB-lite"/>
    </source>
</evidence>
<dbReference type="OrthoDB" id="1738325at2759"/>
<gene>
    <name evidence="6" type="ORF">CEUSTIGMA_g5939.t1</name>
</gene>
<dbReference type="PROSITE" id="PS50832">
    <property type="entry name" value="S1_IF1_TYPE"/>
    <property type="match status" value="1"/>
</dbReference>